<dbReference type="Gene3D" id="2.40.380.10">
    <property type="entry name" value="FomD-like"/>
    <property type="match status" value="1"/>
</dbReference>
<sequence length="185" mass="21516">MKRKRADRGDGWKRIRKHRFALQASETEAFQGHVSLIYFDEVREPLWVPYAGQSICIVDDGYSWLQIFPQSARHAATVMFNAQGEAVQWYVDICKRTFIDEQGVLWYEDLYLDIIFLPGDKIELIDVDELDEALEQGVISDDEYNLAWNEANALLTQIKEERFPLMPLAEQYRVSLLAQMPLARA</sequence>
<dbReference type="InterPro" id="IPR035930">
    <property type="entry name" value="FomD-like_sf"/>
</dbReference>
<dbReference type="PANTHER" id="PTHR41271:SF1">
    <property type="entry name" value="DUF402 DOMAIN-CONTAINING PROTEIN"/>
    <property type="match status" value="1"/>
</dbReference>
<comment type="caution">
    <text evidence="2">The sequence shown here is derived from an EMBL/GenBank/DDBJ whole genome shotgun (WGS) entry which is preliminary data.</text>
</comment>
<dbReference type="PANTHER" id="PTHR41271">
    <property type="entry name" value="DUF402 DOMAIN-CONTAINING PROTEIN"/>
    <property type="match status" value="1"/>
</dbReference>
<dbReference type="Pfam" id="PF04167">
    <property type="entry name" value="DUF402"/>
    <property type="match status" value="1"/>
</dbReference>
<gene>
    <name evidence="2" type="ORF">KSB_80970</name>
</gene>
<keyword evidence="3" id="KW-1185">Reference proteome</keyword>
<proteinExistence type="predicted"/>
<dbReference type="SUPFAM" id="SSF159234">
    <property type="entry name" value="FomD-like"/>
    <property type="match status" value="1"/>
</dbReference>
<evidence type="ECO:0000313" key="3">
    <source>
        <dbReference type="Proteomes" id="UP000654345"/>
    </source>
</evidence>
<dbReference type="InterPro" id="IPR007295">
    <property type="entry name" value="DUF402"/>
</dbReference>
<reference evidence="2 3" key="1">
    <citation type="journal article" date="2021" name="Int. J. Syst. Evol. Microbiol.">
        <title>Reticulibacter mediterranei gen. nov., sp. nov., within the new family Reticulibacteraceae fam. nov., and Ktedonospora formicarum gen. nov., sp. nov., Ktedonobacter robiniae sp. nov., Dictyobacter formicarum sp. nov. and Dictyobacter arantiisoli sp. nov., belonging to the class Ktedonobacteria.</title>
        <authorList>
            <person name="Yabe S."/>
            <person name="Zheng Y."/>
            <person name="Wang C.M."/>
            <person name="Sakai Y."/>
            <person name="Abe K."/>
            <person name="Yokota A."/>
            <person name="Donadio S."/>
            <person name="Cavaletti L."/>
            <person name="Monciardini P."/>
        </authorList>
    </citation>
    <scope>NUCLEOTIDE SEQUENCE [LARGE SCALE GENOMIC DNA]</scope>
    <source>
        <strain evidence="2 3">SOSP1-30</strain>
    </source>
</reference>
<dbReference type="RefSeq" id="WP_201375791.1">
    <property type="nucleotide sequence ID" value="NZ_BNJG01000003.1"/>
</dbReference>
<accession>A0ABQ3V4Y1</accession>
<dbReference type="Proteomes" id="UP000654345">
    <property type="component" value="Unassembled WGS sequence"/>
</dbReference>
<evidence type="ECO:0000313" key="2">
    <source>
        <dbReference type="EMBL" id="GHO59622.1"/>
    </source>
</evidence>
<evidence type="ECO:0000259" key="1">
    <source>
        <dbReference type="Pfam" id="PF04167"/>
    </source>
</evidence>
<dbReference type="EMBL" id="BNJG01000003">
    <property type="protein sequence ID" value="GHO59622.1"/>
    <property type="molecule type" value="Genomic_DNA"/>
</dbReference>
<feature type="domain" description="DUF402" evidence="1">
    <location>
        <begin position="65"/>
        <end position="162"/>
    </location>
</feature>
<organism evidence="2 3">
    <name type="scientific">Ktedonobacter robiniae</name>
    <dbReference type="NCBI Taxonomy" id="2778365"/>
    <lineage>
        <taxon>Bacteria</taxon>
        <taxon>Bacillati</taxon>
        <taxon>Chloroflexota</taxon>
        <taxon>Ktedonobacteria</taxon>
        <taxon>Ktedonobacterales</taxon>
        <taxon>Ktedonobacteraceae</taxon>
        <taxon>Ktedonobacter</taxon>
    </lineage>
</organism>
<name>A0ABQ3V4Y1_9CHLR</name>
<protein>
    <recommendedName>
        <fullName evidence="1">DUF402 domain-containing protein</fullName>
    </recommendedName>
</protein>